<dbReference type="EMBL" id="AAYVUT010000005">
    <property type="protein sequence ID" value="EHB2511673.1"/>
    <property type="molecule type" value="Genomic_DNA"/>
</dbReference>
<keyword evidence="3" id="KW-0472">Membrane</keyword>
<name>A0AAN3U7P1_CAMJU</name>
<dbReference type="Gene3D" id="1.10.287.950">
    <property type="entry name" value="Methyl-accepting chemotaxis protein"/>
    <property type="match status" value="1"/>
</dbReference>
<sequence length="504" mass="55171">MPIFNRKGDFAGVIGFSLELSQMSKALLDPSLNFHEGDLRLLLTDDGTFVIHKNPKAVLQKINEYNHSPSVTPILSAIKEHRDILINNFYTATGLTSYASVSSFSTLEDSSYWSILVTTPKNSVLKPLYHLQLIIVAVVVIFLIIISAIVYMCIKYMVSAKINSIFKSLQNFFDFINHKTKNVSTIEVKSNDEFGQISSAINENILATKKGLEQDNQAVKESVQTVSVVESGNLTARITANPRNPQLIELKNVLNKLLDVLQARVGSDMNAIHKIFEEYKSLDFRNKIANASGNVELTTNALGDEIVKMLKQSSDFANALANESSKLQTAVQSLTTSSNSQAQSLEETAAALEEITSSMQNVSVKTSDVITQSEEIKNVTGIIGDIADQINLLALNAAIEAARAGEHGRGFAVVADEVRKLAERTQKSLSEIEANTNLLVQSINDMAESIKEQTAGITQINDSVAQIDQTTKDNVEIANESAIISSTVSDIANNILEDVKKKRF</sequence>
<dbReference type="SMART" id="SM00283">
    <property type="entry name" value="MA"/>
    <property type="match status" value="1"/>
</dbReference>
<gene>
    <name evidence="5" type="ORF">JYC20_000831</name>
</gene>
<dbReference type="AlphaFoldDB" id="A0AAN3U7P1"/>
<dbReference type="Gene3D" id="3.30.450.20">
    <property type="entry name" value="PAS domain"/>
    <property type="match status" value="1"/>
</dbReference>
<feature type="domain" description="Methyl-accepting transducer" evidence="4">
    <location>
        <begin position="304"/>
        <end position="482"/>
    </location>
</feature>
<dbReference type="SUPFAM" id="SSF58104">
    <property type="entry name" value="Methyl-accepting chemotaxis protein (MCP) signaling domain"/>
    <property type="match status" value="1"/>
</dbReference>
<keyword evidence="1 2" id="KW-0807">Transducer</keyword>
<keyword evidence="3" id="KW-1133">Transmembrane helix</keyword>
<evidence type="ECO:0000313" key="6">
    <source>
        <dbReference type="Proteomes" id="UP000735326"/>
    </source>
</evidence>
<feature type="transmembrane region" description="Helical" evidence="3">
    <location>
        <begin position="129"/>
        <end position="154"/>
    </location>
</feature>
<dbReference type="PROSITE" id="PS50111">
    <property type="entry name" value="CHEMOTAXIS_TRANSDUC_2"/>
    <property type="match status" value="1"/>
</dbReference>
<reference evidence="5" key="1">
    <citation type="submission" date="2021-02" db="EMBL/GenBank/DDBJ databases">
        <authorList>
            <consortium name="PulseNet: The National Subtyping Network for Foodborne Disease Surveillance"/>
        </authorList>
    </citation>
    <scope>NUCLEOTIDE SEQUENCE</scope>
    <source>
        <strain evidence="5">PNUSAC020384</strain>
    </source>
</reference>
<evidence type="ECO:0000259" key="4">
    <source>
        <dbReference type="PROSITE" id="PS50111"/>
    </source>
</evidence>
<evidence type="ECO:0000256" key="1">
    <source>
        <dbReference type="ARBA" id="ARBA00023224"/>
    </source>
</evidence>
<proteinExistence type="predicted"/>
<dbReference type="PANTHER" id="PTHR32089">
    <property type="entry name" value="METHYL-ACCEPTING CHEMOTAXIS PROTEIN MCPB"/>
    <property type="match status" value="1"/>
</dbReference>
<evidence type="ECO:0000256" key="2">
    <source>
        <dbReference type="PROSITE-ProRule" id="PRU00284"/>
    </source>
</evidence>
<dbReference type="Proteomes" id="UP000735326">
    <property type="component" value="Unassembled WGS sequence"/>
</dbReference>
<organism evidence="5 6">
    <name type="scientific">Campylobacter jejuni</name>
    <dbReference type="NCBI Taxonomy" id="197"/>
    <lineage>
        <taxon>Bacteria</taxon>
        <taxon>Pseudomonadati</taxon>
        <taxon>Campylobacterota</taxon>
        <taxon>Epsilonproteobacteria</taxon>
        <taxon>Campylobacterales</taxon>
        <taxon>Campylobacteraceae</taxon>
        <taxon>Campylobacter</taxon>
    </lineage>
</organism>
<dbReference type="GO" id="GO:0016020">
    <property type="term" value="C:membrane"/>
    <property type="evidence" value="ECO:0007669"/>
    <property type="project" value="InterPro"/>
</dbReference>
<keyword evidence="3" id="KW-0812">Transmembrane</keyword>
<dbReference type="PANTHER" id="PTHR32089:SF112">
    <property type="entry name" value="LYSOZYME-LIKE PROTEIN-RELATED"/>
    <property type="match status" value="1"/>
</dbReference>
<dbReference type="Pfam" id="PF00015">
    <property type="entry name" value="MCPsignal"/>
    <property type="match status" value="1"/>
</dbReference>
<dbReference type="InterPro" id="IPR004089">
    <property type="entry name" value="MCPsignal_dom"/>
</dbReference>
<evidence type="ECO:0000256" key="3">
    <source>
        <dbReference type="SAM" id="Phobius"/>
    </source>
</evidence>
<dbReference type="GO" id="GO:0007165">
    <property type="term" value="P:signal transduction"/>
    <property type="evidence" value="ECO:0007669"/>
    <property type="project" value="UniProtKB-KW"/>
</dbReference>
<protein>
    <submittedName>
        <fullName evidence="5">Methyl-accepting chemotaxis protein</fullName>
    </submittedName>
</protein>
<comment type="caution">
    <text evidence="5">The sequence shown here is derived from an EMBL/GenBank/DDBJ whole genome shotgun (WGS) entry which is preliminary data.</text>
</comment>
<evidence type="ECO:0000313" key="5">
    <source>
        <dbReference type="EMBL" id="EHB2511673.1"/>
    </source>
</evidence>
<accession>A0AAN3U7P1</accession>